<gene>
    <name evidence="1" type="ORF">J2W83_002069</name>
</gene>
<reference evidence="1" key="1">
    <citation type="submission" date="2023-07" db="EMBL/GenBank/DDBJ databases">
        <title>Sorghum-associated microbial communities from plants grown in Nebraska, USA.</title>
        <authorList>
            <person name="Schachtman D."/>
        </authorList>
    </citation>
    <scope>NUCLEOTIDE SEQUENCE</scope>
    <source>
        <strain evidence="1">BE56</strain>
    </source>
</reference>
<proteinExistence type="predicted"/>
<name>A0ACC6K1X0_9PSED</name>
<sequence>MVAVLVLTGGDSNLRDKSGRWLTFINHQVIFKRRTYTMAITGQIPVRPTGEQSMFTVTLINALVVVLVVVIHYECLLRLNDWLPRLKLWSRFRIVIGVFGALAAHALEVWCFALAYYLMANAKGWGTLNGNFDGTFMDCVYFSFTTYTTIGFGDITPSGDLKYLTGLQALTGLVMITWTASFLFLEMQKYWKAK</sequence>
<accession>A0ACC6K1X0</accession>
<organism evidence="1 2">
    <name type="scientific">Pseudomonas hunanensis</name>
    <dbReference type="NCBI Taxonomy" id="1247546"/>
    <lineage>
        <taxon>Bacteria</taxon>
        <taxon>Pseudomonadati</taxon>
        <taxon>Pseudomonadota</taxon>
        <taxon>Gammaproteobacteria</taxon>
        <taxon>Pseudomonadales</taxon>
        <taxon>Pseudomonadaceae</taxon>
        <taxon>Pseudomonas</taxon>
    </lineage>
</organism>
<dbReference type="Proteomes" id="UP001259587">
    <property type="component" value="Unassembled WGS sequence"/>
</dbReference>
<comment type="caution">
    <text evidence="1">The sequence shown here is derived from an EMBL/GenBank/DDBJ whole genome shotgun (WGS) entry which is preliminary data.</text>
</comment>
<dbReference type="EMBL" id="JAVDTH010000009">
    <property type="protein sequence ID" value="MDR6712468.1"/>
    <property type="molecule type" value="Genomic_DNA"/>
</dbReference>
<keyword evidence="2" id="KW-1185">Reference proteome</keyword>
<evidence type="ECO:0000313" key="1">
    <source>
        <dbReference type="EMBL" id="MDR6712468.1"/>
    </source>
</evidence>
<evidence type="ECO:0000313" key="2">
    <source>
        <dbReference type="Proteomes" id="UP001259587"/>
    </source>
</evidence>
<protein>
    <submittedName>
        <fullName evidence="1">Uncharacterized protein</fullName>
    </submittedName>
</protein>